<dbReference type="EMBL" id="CAVMBE010000058">
    <property type="protein sequence ID" value="CAK4032144.1"/>
    <property type="molecule type" value="Genomic_DNA"/>
</dbReference>
<proteinExistence type="predicted"/>
<dbReference type="InterPro" id="IPR013766">
    <property type="entry name" value="Thioredoxin_domain"/>
</dbReference>
<dbReference type="PROSITE" id="PS51352">
    <property type="entry name" value="THIOREDOXIN_2"/>
    <property type="match status" value="1"/>
</dbReference>
<dbReference type="Proteomes" id="UP001296104">
    <property type="component" value="Unassembled WGS sequence"/>
</dbReference>
<dbReference type="PANTHER" id="PTHR42336">
    <property type="entry name" value="THIOREDOXIN DOMAIN-CONTAINING PROTEIN-RELATED"/>
    <property type="match status" value="1"/>
</dbReference>
<accession>A0AAI8Z433</accession>
<name>A0AAI8Z433_9PEZI</name>
<evidence type="ECO:0000313" key="3">
    <source>
        <dbReference type="Proteomes" id="UP001296104"/>
    </source>
</evidence>
<evidence type="ECO:0000313" key="2">
    <source>
        <dbReference type="EMBL" id="CAK4032144.1"/>
    </source>
</evidence>
<gene>
    <name evidence="2" type="ORF">LECACI_7A007302</name>
</gene>
<keyword evidence="3" id="KW-1185">Reference proteome</keyword>
<sequence>MTFQQELSSWFSPLKASSSPPPPIGAPAPSPPILALEPGKRTIIAFLRHCGCPFAEKTFLRMREAAKTHGDVEFLAVSHSSREATEKWHSFLHVLDPRALSNAFGLGKEGINVRPTESGSRWQTSGTYAIGDDGRVKFGGPAARSDDMPEFEEYVKKLDA</sequence>
<organism evidence="2 3">
    <name type="scientific">Lecanosticta acicola</name>
    <dbReference type="NCBI Taxonomy" id="111012"/>
    <lineage>
        <taxon>Eukaryota</taxon>
        <taxon>Fungi</taxon>
        <taxon>Dikarya</taxon>
        <taxon>Ascomycota</taxon>
        <taxon>Pezizomycotina</taxon>
        <taxon>Dothideomycetes</taxon>
        <taxon>Dothideomycetidae</taxon>
        <taxon>Mycosphaerellales</taxon>
        <taxon>Mycosphaerellaceae</taxon>
        <taxon>Lecanosticta</taxon>
    </lineage>
</organism>
<dbReference type="SUPFAM" id="SSF52833">
    <property type="entry name" value="Thioredoxin-like"/>
    <property type="match status" value="1"/>
</dbReference>
<dbReference type="Gene3D" id="3.40.30.10">
    <property type="entry name" value="Glutaredoxin"/>
    <property type="match status" value="1"/>
</dbReference>
<dbReference type="PANTHER" id="PTHR42336:SF1">
    <property type="entry name" value="ALKYL HYDROPEROXIDE REDUCTASE SUBUNIT C_ THIOL SPECIFIC ANTIOXIDANT DOMAIN-CONTAINING PROTEIN"/>
    <property type="match status" value="1"/>
</dbReference>
<protein>
    <submittedName>
        <fullName evidence="2">Alkyl hydroperoxide reductase subunit C Thiol specific antioxidant</fullName>
    </submittedName>
</protein>
<dbReference type="InterPro" id="IPR036249">
    <property type="entry name" value="Thioredoxin-like_sf"/>
</dbReference>
<dbReference type="AlphaFoldDB" id="A0AAI8Z433"/>
<evidence type="ECO:0000259" key="1">
    <source>
        <dbReference type="PROSITE" id="PS51352"/>
    </source>
</evidence>
<comment type="caution">
    <text evidence="2">The sequence shown here is derived from an EMBL/GenBank/DDBJ whole genome shotgun (WGS) entry which is preliminary data.</text>
</comment>
<feature type="domain" description="Thioredoxin" evidence="1">
    <location>
        <begin position="22"/>
        <end position="160"/>
    </location>
</feature>
<reference evidence="2" key="1">
    <citation type="submission" date="2023-11" db="EMBL/GenBank/DDBJ databases">
        <authorList>
            <person name="Alioto T."/>
            <person name="Alioto T."/>
            <person name="Gomez Garrido J."/>
        </authorList>
    </citation>
    <scope>NUCLEOTIDE SEQUENCE</scope>
</reference>